<dbReference type="EMBL" id="JBFXLQ010000020">
    <property type="protein sequence ID" value="KAL2867180.1"/>
    <property type="molecule type" value="Genomic_DNA"/>
</dbReference>
<keyword evidence="3" id="KW-1185">Reference proteome</keyword>
<feature type="region of interest" description="Disordered" evidence="1">
    <location>
        <begin position="251"/>
        <end position="280"/>
    </location>
</feature>
<protein>
    <recommendedName>
        <fullName evidence="4">Myb-like domain-containing protein</fullName>
    </recommendedName>
</protein>
<evidence type="ECO:0000313" key="3">
    <source>
        <dbReference type="Proteomes" id="UP001610432"/>
    </source>
</evidence>
<dbReference type="Proteomes" id="UP001610432">
    <property type="component" value="Unassembled WGS sequence"/>
</dbReference>
<name>A0ABR4LRM9_9EURO</name>
<gene>
    <name evidence="2" type="ORF">BJX67DRAFT_106955</name>
</gene>
<feature type="compositionally biased region" description="Polar residues" evidence="1">
    <location>
        <begin position="87"/>
        <end position="97"/>
    </location>
</feature>
<evidence type="ECO:0000256" key="1">
    <source>
        <dbReference type="SAM" id="MobiDB-lite"/>
    </source>
</evidence>
<proteinExistence type="predicted"/>
<comment type="caution">
    <text evidence="2">The sequence shown here is derived from an EMBL/GenBank/DDBJ whole genome shotgun (WGS) entry which is preliminary data.</text>
</comment>
<evidence type="ECO:0000313" key="2">
    <source>
        <dbReference type="EMBL" id="KAL2867180.1"/>
    </source>
</evidence>
<feature type="compositionally biased region" description="Gly residues" evidence="1">
    <location>
        <begin position="115"/>
        <end position="125"/>
    </location>
</feature>
<sequence length="280" mass="29395">MTPDTSRPSSPTNGFVALNSPAGKKLDAVNAVVKQEQDVQNEDAPASIVKTELEEEVKPTISADESADGTTSAAPTPTPRKRGRKPNNTNGDSTVTPTKRPRKDAGVTTSTSMGSGAGTAGGANTGGTPTRATLPSIPTSLEAAGTEDKMILNLRDNEGRSWAEVTKTFVSITGIKVGGSTLRMRYNTMKANFVTLTEEDAARLIRLKKDIEDKFEAEKWARLSEAISQDGGEKYPAAALQKKFKELSKAGGSASAASNTSTIPAGIVEGEDGQNGEHEE</sequence>
<reference evidence="2 3" key="1">
    <citation type="submission" date="2024-07" db="EMBL/GenBank/DDBJ databases">
        <title>Section-level genome sequencing and comparative genomics of Aspergillus sections Usti and Cavernicolus.</title>
        <authorList>
            <consortium name="Lawrence Berkeley National Laboratory"/>
            <person name="Nybo J.L."/>
            <person name="Vesth T.C."/>
            <person name="Theobald S."/>
            <person name="Frisvad J.C."/>
            <person name="Larsen T.O."/>
            <person name="Kjaerboelling I."/>
            <person name="Rothschild-Mancinelli K."/>
            <person name="Lyhne E.K."/>
            <person name="Kogle M.E."/>
            <person name="Barry K."/>
            <person name="Clum A."/>
            <person name="Na H."/>
            <person name="Ledsgaard L."/>
            <person name="Lin J."/>
            <person name="Lipzen A."/>
            <person name="Kuo A."/>
            <person name="Riley R."/>
            <person name="Mondo S."/>
            <person name="Labutti K."/>
            <person name="Haridas S."/>
            <person name="Pangalinan J."/>
            <person name="Salamov A.A."/>
            <person name="Simmons B.A."/>
            <person name="Magnuson J.K."/>
            <person name="Chen J."/>
            <person name="Drula E."/>
            <person name="Henrissat B."/>
            <person name="Wiebenga A."/>
            <person name="Lubbers R.J."/>
            <person name="Gomes A.C."/>
            <person name="Macurrencykelacurrency M.R."/>
            <person name="Stajich J."/>
            <person name="Grigoriev I.V."/>
            <person name="Mortensen U.H."/>
            <person name="De Vries R.P."/>
            <person name="Baker S.E."/>
            <person name="Andersen M.R."/>
        </authorList>
    </citation>
    <scope>NUCLEOTIDE SEQUENCE [LARGE SCALE GENOMIC DNA]</scope>
    <source>
        <strain evidence="2 3">CBS 449.75</strain>
    </source>
</reference>
<dbReference type="GeneID" id="98139327"/>
<dbReference type="RefSeq" id="XP_070886159.1">
    <property type="nucleotide sequence ID" value="XM_071024255.1"/>
</dbReference>
<organism evidence="2 3">
    <name type="scientific">Aspergillus lucknowensis</name>
    <dbReference type="NCBI Taxonomy" id="176173"/>
    <lineage>
        <taxon>Eukaryota</taxon>
        <taxon>Fungi</taxon>
        <taxon>Dikarya</taxon>
        <taxon>Ascomycota</taxon>
        <taxon>Pezizomycotina</taxon>
        <taxon>Eurotiomycetes</taxon>
        <taxon>Eurotiomycetidae</taxon>
        <taxon>Eurotiales</taxon>
        <taxon>Aspergillaceae</taxon>
        <taxon>Aspergillus</taxon>
        <taxon>Aspergillus subgen. Nidulantes</taxon>
    </lineage>
</organism>
<evidence type="ECO:0008006" key="4">
    <source>
        <dbReference type="Google" id="ProtNLM"/>
    </source>
</evidence>
<accession>A0ABR4LRM9</accession>
<feature type="region of interest" description="Disordered" evidence="1">
    <location>
        <begin position="36"/>
        <end position="136"/>
    </location>
</feature>